<organism evidence="4">
    <name type="scientific">Physcomitrium patens</name>
    <name type="common">Spreading-leaved earth moss</name>
    <name type="synonym">Physcomitrella patens</name>
    <dbReference type="NCBI Taxonomy" id="3218"/>
    <lineage>
        <taxon>Eukaryota</taxon>
        <taxon>Viridiplantae</taxon>
        <taxon>Streptophyta</taxon>
        <taxon>Embryophyta</taxon>
        <taxon>Bryophyta</taxon>
        <taxon>Bryophytina</taxon>
        <taxon>Bryopsida</taxon>
        <taxon>Funariidae</taxon>
        <taxon>Funariales</taxon>
        <taxon>Funariaceae</taxon>
        <taxon>Physcomitrium</taxon>
    </lineage>
</organism>
<dbReference type="InterPro" id="IPR051210">
    <property type="entry name" value="Ub_ligase/GEF_domain"/>
</dbReference>
<feature type="region of interest" description="Disordered" evidence="3">
    <location>
        <begin position="193"/>
        <end position="215"/>
    </location>
</feature>
<evidence type="ECO:0000256" key="2">
    <source>
        <dbReference type="PROSITE-ProRule" id="PRU00235"/>
    </source>
</evidence>
<dbReference type="InParanoid" id="A0A2K1KBH2"/>
<dbReference type="EMBL" id="ABEU02000007">
    <property type="protein sequence ID" value="PNR51119.1"/>
    <property type="molecule type" value="Genomic_DNA"/>
</dbReference>
<feature type="region of interest" description="Disordered" evidence="3">
    <location>
        <begin position="451"/>
        <end position="517"/>
    </location>
</feature>
<protein>
    <submittedName>
        <fullName evidence="4 5">Uncharacterized protein</fullName>
    </submittedName>
</protein>
<feature type="compositionally biased region" description="Polar residues" evidence="3">
    <location>
        <begin position="492"/>
        <end position="502"/>
    </location>
</feature>
<feature type="region of interest" description="Disordered" evidence="3">
    <location>
        <begin position="244"/>
        <end position="269"/>
    </location>
</feature>
<feature type="compositionally biased region" description="Polar residues" evidence="3">
    <location>
        <begin position="566"/>
        <end position="582"/>
    </location>
</feature>
<dbReference type="PaxDb" id="3218-PP1S75_200V6.1"/>
<proteinExistence type="predicted"/>
<dbReference type="AlphaFoldDB" id="A0A2K1KBH2"/>
<sequence>MDGQLGREKTASQPSPIIFGNSRDSAEEVRRGGTVFFKSGAKLRTLHDERKPPKIVLVAAGGMMSSAIDVDGALWLWGAVPNPSEFADSHCRNSFSITNIEKPERVRGLLGLRVYRVACGNEHIIAVVEGRDNVDPDCYAWGNNQFGQLGLGDFRDRSYPQVVKALAASVVGPILDLACGAFHTAILAGKDDQPTDLLQEPNSPTRSRHNKLGRDVIQDSTPKHYFFRTHQPMAEQLESLRNIGSPKPRVRQDSETSSSLKSTALGSSRMSSSRSLAQYAVSSRSKESFTLEGRISVCWTFGQGENGQLGQGTKESQALPAPVEGLPNERLTTVACGLFHTAVVTETGDVWVWGMEGGLGLCPNIGPPGSRSGDAVFPVRVFGESSGTCNPVSGSKGITCGAAHTVTLSNGGKDIWAWGRGQNGVLGVGHTSDCWFPCPVLWPPVSLAPWSGESKGPPQMDASHSIGFDYLRPSRDSKKSGPMDQADPVKSSVKQTGTVTNTKRFEQSVENPVASEEETLKTLQKELVEVRRYAESLHAAVYGEVEAFSTHQPGVLLSSNEDRSDYGSSGNGQASSSTTIQKSALQDWERRLEAASDADLIRLDQYYRSMRLRLKEILFGRRTDEWCRRCMAAMNSSGIPVEPPTMREIYSTTSTSSTDGPGEVAISKSGIHGNRDELLPAAAVSASIAEFRLLTGRPR</sequence>
<feature type="region of interest" description="Disordered" evidence="3">
    <location>
        <begin position="556"/>
        <end position="582"/>
    </location>
</feature>
<dbReference type="Gramene" id="Pp3c7_12470V3.1">
    <property type="protein sequence ID" value="Pp3c7_12470V3.1"/>
    <property type="gene ID" value="Pp3c7_12470"/>
</dbReference>
<evidence type="ECO:0000256" key="3">
    <source>
        <dbReference type="SAM" id="MobiDB-lite"/>
    </source>
</evidence>
<dbReference type="STRING" id="3218.A0A2K1KBH2"/>
<keyword evidence="6" id="KW-1185">Reference proteome</keyword>
<reference evidence="5" key="3">
    <citation type="submission" date="2020-12" db="UniProtKB">
        <authorList>
            <consortium name="EnsemblPlants"/>
        </authorList>
    </citation>
    <scope>IDENTIFICATION</scope>
</reference>
<dbReference type="PROSITE" id="PS00626">
    <property type="entry name" value="RCC1_2"/>
    <property type="match status" value="2"/>
</dbReference>
<keyword evidence="1" id="KW-0677">Repeat</keyword>
<evidence type="ECO:0000256" key="1">
    <source>
        <dbReference type="ARBA" id="ARBA00022737"/>
    </source>
</evidence>
<dbReference type="EnsemblPlants" id="Pp3c7_12470V3.1">
    <property type="protein sequence ID" value="Pp3c7_12470V3.1"/>
    <property type="gene ID" value="Pp3c7_12470"/>
</dbReference>
<dbReference type="Gramene" id="Pp3c7_12470V3.2">
    <property type="protein sequence ID" value="Pp3c7_12470V3.2"/>
    <property type="gene ID" value="Pp3c7_12470"/>
</dbReference>
<dbReference type="EnsemblPlants" id="Pp3c7_12470V3.2">
    <property type="protein sequence ID" value="Pp3c7_12470V3.2"/>
    <property type="gene ID" value="Pp3c7_12470"/>
</dbReference>
<dbReference type="InterPro" id="IPR009091">
    <property type="entry name" value="RCC1/BLIP-II"/>
</dbReference>
<feature type="repeat" description="RCC1" evidence="2">
    <location>
        <begin position="136"/>
        <end position="190"/>
    </location>
</feature>
<dbReference type="PANTHER" id="PTHR22870:SF155">
    <property type="entry name" value="E3 UBIQUITIN-PROTEIN LIGASE HERC1-RELATED"/>
    <property type="match status" value="1"/>
</dbReference>
<feature type="compositionally biased region" description="Basic and acidic residues" evidence="3">
    <location>
        <begin position="472"/>
        <end position="481"/>
    </location>
</feature>
<feature type="compositionally biased region" description="Basic and acidic residues" evidence="3">
    <location>
        <begin position="1"/>
        <end position="10"/>
    </location>
</feature>
<dbReference type="Pfam" id="PF00415">
    <property type="entry name" value="RCC1"/>
    <property type="match status" value="3"/>
</dbReference>
<dbReference type="Gene3D" id="2.130.10.30">
    <property type="entry name" value="Regulator of chromosome condensation 1/beta-lactamase-inhibitor protein II"/>
    <property type="match status" value="2"/>
</dbReference>
<dbReference type="SUPFAM" id="SSF50985">
    <property type="entry name" value="RCC1/BLIP-II"/>
    <property type="match status" value="2"/>
</dbReference>
<dbReference type="PANTHER" id="PTHR22870">
    <property type="entry name" value="REGULATOR OF CHROMOSOME CONDENSATION"/>
    <property type="match status" value="1"/>
</dbReference>
<feature type="repeat" description="RCC1" evidence="2">
    <location>
        <begin position="296"/>
        <end position="347"/>
    </location>
</feature>
<gene>
    <name evidence="4" type="ORF">PHYPA_010305</name>
</gene>
<evidence type="ECO:0000313" key="4">
    <source>
        <dbReference type="EMBL" id="PNR51119.1"/>
    </source>
</evidence>
<reference evidence="4 6" key="2">
    <citation type="journal article" date="2018" name="Plant J.">
        <title>The Physcomitrella patens chromosome-scale assembly reveals moss genome structure and evolution.</title>
        <authorList>
            <person name="Lang D."/>
            <person name="Ullrich K.K."/>
            <person name="Murat F."/>
            <person name="Fuchs J."/>
            <person name="Jenkins J."/>
            <person name="Haas F.B."/>
            <person name="Piednoel M."/>
            <person name="Gundlach H."/>
            <person name="Van Bel M."/>
            <person name="Meyberg R."/>
            <person name="Vives C."/>
            <person name="Morata J."/>
            <person name="Symeonidi A."/>
            <person name="Hiss M."/>
            <person name="Muchero W."/>
            <person name="Kamisugi Y."/>
            <person name="Saleh O."/>
            <person name="Blanc G."/>
            <person name="Decker E.L."/>
            <person name="van Gessel N."/>
            <person name="Grimwood J."/>
            <person name="Hayes R.D."/>
            <person name="Graham S.W."/>
            <person name="Gunter L.E."/>
            <person name="McDaniel S.F."/>
            <person name="Hoernstein S.N.W."/>
            <person name="Larsson A."/>
            <person name="Li F.W."/>
            <person name="Perroud P.F."/>
            <person name="Phillips J."/>
            <person name="Ranjan P."/>
            <person name="Rokshar D.S."/>
            <person name="Rothfels C.J."/>
            <person name="Schneider L."/>
            <person name="Shu S."/>
            <person name="Stevenson D.W."/>
            <person name="Thummler F."/>
            <person name="Tillich M."/>
            <person name="Villarreal Aguilar J.C."/>
            <person name="Widiez T."/>
            <person name="Wong G.K."/>
            <person name="Wymore A."/>
            <person name="Zhang Y."/>
            <person name="Zimmer A.D."/>
            <person name="Quatrano R.S."/>
            <person name="Mayer K.F.X."/>
            <person name="Goodstein D."/>
            <person name="Casacuberta J.M."/>
            <person name="Vandepoele K."/>
            <person name="Reski R."/>
            <person name="Cuming A.C."/>
            <person name="Tuskan G.A."/>
            <person name="Maumus F."/>
            <person name="Salse J."/>
            <person name="Schmutz J."/>
            <person name="Rensing S.A."/>
        </authorList>
    </citation>
    <scope>NUCLEOTIDE SEQUENCE [LARGE SCALE GENOMIC DNA]</scope>
    <source>
        <strain evidence="5 6">cv. Gransden 2004</strain>
    </source>
</reference>
<feature type="region of interest" description="Disordered" evidence="3">
    <location>
        <begin position="1"/>
        <end position="26"/>
    </location>
</feature>
<reference evidence="4 6" key="1">
    <citation type="journal article" date="2008" name="Science">
        <title>The Physcomitrella genome reveals evolutionary insights into the conquest of land by plants.</title>
        <authorList>
            <person name="Rensing S."/>
            <person name="Lang D."/>
            <person name="Zimmer A."/>
            <person name="Terry A."/>
            <person name="Salamov A."/>
            <person name="Shapiro H."/>
            <person name="Nishiyama T."/>
            <person name="Perroud P.-F."/>
            <person name="Lindquist E."/>
            <person name="Kamisugi Y."/>
            <person name="Tanahashi T."/>
            <person name="Sakakibara K."/>
            <person name="Fujita T."/>
            <person name="Oishi K."/>
            <person name="Shin-I T."/>
            <person name="Kuroki Y."/>
            <person name="Toyoda A."/>
            <person name="Suzuki Y."/>
            <person name="Hashimoto A."/>
            <person name="Yamaguchi K."/>
            <person name="Sugano A."/>
            <person name="Kohara Y."/>
            <person name="Fujiyama A."/>
            <person name="Anterola A."/>
            <person name="Aoki S."/>
            <person name="Ashton N."/>
            <person name="Barbazuk W.B."/>
            <person name="Barker E."/>
            <person name="Bennetzen J."/>
            <person name="Bezanilla M."/>
            <person name="Blankenship R."/>
            <person name="Cho S.H."/>
            <person name="Dutcher S."/>
            <person name="Estelle M."/>
            <person name="Fawcett J.A."/>
            <person name="Gundlach H."/>
            <person name="Hanada K."/>
            <person name="Heyl A."/>
            <person name="Hicks K.A."/>
            <person name="Hugh J."/>
            <person name="Lohr M."/>
            <person name="Mayer K."/>
            <person name="Melkozernov A."/>
            <person name="Murata T."/>
            <person name="Nelson D."/>
            <person name="Pils B."/>
            <person name="Prigge M."/>
            <person name="Reiss B."/>
            <person name="Renner T."/>
            <person name="Rombauts S."/>
            <person name="Rushton P."/>
            <person name="Sanderfoot A."/>
            <person name="Schween G."/>
            <person name="Shiu S.-H."/>
            <person name="Stueber K."/>
            <person name="Theodoulou F.L."/>
            <person name="Tu H."/>
            <person name="Van de Peer Y."/>
            <person name="Verrier P.J."/>
            <person name="Waters E."/>
            <person name="Wood A."/>
            <person name="Yang L."/>
            <person name="Cove D."/>
            <person name="Cuming A."/>
            <person name="Hasebe M."/>
            <person name="Lucas S."/>
            <person name="Mishler D.B."/>
            <person name="Reski R."/>
            <person name="Grigoriev I."/>
            <person name="Quatrano R.S."/>
            <person name="Boore J.L."/>
        </authorList>
    </citation>
    <scope>NUCLEOTIDE SEQUENCE [LARGE SCALE GENOMIC DNA]</scope>
    <source>
        <strain evidence="5 6">cv. Gransden 2004</strain>
    </source>
</reference>
<name>A0A2K1KBH2_PHYPA</name>
<dbReference type="Proteomes" id="UP000006727">
    <property type="component" value="Chromosome 7"/>
</dbReference>
<dbReference type="InterPro" id="IPR000408">
    <property type="entry name" value="Reg_chr_condens"/>
</dbReference>
<evidence type="ECO:0000313" key="6">
    <source>
        <dbReference type="Proteomes" id="UP000006727"/>
    </source>
</evidence>
<dbReference type="PRINTS" id="PR00633">
    <property type="entry name" value="RCCNDNSATION"/>
</dbReference>
<accession>A0A2K1KBH2</accession>
<feature type="compositionally biased region" description="Low complexity" evidence="3">
    <location>
        <begin position="256"/>
        <end position="269"/>
    </location>
</feature>
<evidence type="ECO:0000313" key="5">
    <source>
        <dbReference type="EnsemblPlants" id="Pp3c7_12470V3.1"/>
    </source>
</evidence>
<dbReference type="PROSITE" id="PS50012">
    <property type="entry name" value="RCC1_3"/>
    <property type="match status" value="3"/>
</dbReference>
<dbReference type="FunCoup" id="A0A2K1KBH2">
    <property type="interactions" value="675"/>
</dbReference>
<feature type="repeat" description="RCC1" evidence="2">
    <location>
        <begin position="72"/>
        <end position="130"/>
    </location>
</feature>